<dbReference type="SUPFAM" id="SSF46785">
    <property type="entry name" value="Winged helix' DNA-binding domain"/>
    <property type="match status" value="1"/>
</dbReference>
<dbReference type="Pfam" id="PF01022">
    <property type="entry name" value="HTH_5"/>
    <property type="match status" value="1"/>
</dbReference>
<comment type="caution">
    <text evidence="6">The sequence shown here is derived from an EMBL/GenBank/DDBJ whole genome shotgun (WGS) entry which is preliminary data.</text>
</comment>
<dbReference type="PRINTS" id="PR00778">
    <property type="entry name" value="HTHARSR"/>
</dbReference>
<keyword evidence="1" id="KW-0805">Transcription regulation</keyword>
<protein>
    <recommendedName>
        <fullName evidence="5">HTH arsR-type domain-containing protein</fullName>
    </recommendedName>
</protein>
<proteinExistence type="predicted"/>
<feature type="domain" description="HTH arsR-type" evidence="5">
    <location>
        <begin position="37"/>
        <end position="129"/>
    </location>
</feature>
<dbReference type="GO" id="GO:0003677">
    <property type="term" value="F:DNA binding"/>
    <property type="evidence" value="ECO:0007669"/>
    <property type="project" value="UniProtKB-KW"/>
</dbReference>
<dbReference type="AlphaFoldDB" id="A0A645JJE0"/>
<dbReference type="CDD" id="cd00090">
    <property type="entry name" value="HTH_ARSR"/>
    <property type="match status" value="1"/>
</dbReference>
<dbReference type="NCBIfam" id="NF033788">
    <property type="entry name" value="HTH_metalloreg"/>
    <property type="match status" value="1"/>
</dbReference>
<gene>
    <name evidence="6" type="ORF">SDC9_210572</name>
</gene>
<evidence type="ECO:0000256" key="2">
    <source>
        <dbReference type="ARBA" id="ARBA00023125"/>
    </source>
</evidence>
<dbReference type="PANTHER" id="PTHR43132">
    <property type="entry name" value="ARSENICAL RESISTANCE OPERON REPRESSOR ARSR-RELATED"/>
    <property type="match status" value="1"/>
</dbReference>
<accession>A0A645JJE0</accession>
<keyword evidence="2" id="KW-0238">DNA-binding</keyword>
<evidence type="ECO:0000256" key="1">
    <source>
        <dbReference type="ARBA" id="ARBA00023015"/>
    </source>
</evidence>
<keyword evidence="3" id="KW-0804">Transcription</keyword>
<sequence>MTGGKKNPGVQKTAKTAVRGAKRQKQDALTVARAGLPDDETLYSLAEFFNLFGDTTRVKILCALFRSELCVGDIAELLNLTQSAASHQLRMLRNGKLVKFRREGKTVYYSLDDAHVVSIIGQGMNHVTE</sequence>
<dbReference type="PANTHER" id="PTHR43132:SF6">
    <property type="entry name" value="HTH-TYPE TRANSCRIPTIONAL REPRESSOR CZRA"/>
    <property type="match status" value="1"/>
</dbReference>
<dbReference type="InterPro" id="IPR011991">
    <property type="entry name" value="ArsR-like_HTH"/>
</dbReference>
<evidence type="ECO:0000256" key="3">
    <source>
        <dbReference type="ARBA" id="ARBA00023163"/>
    </source>
</evidence>
<dbReference type="PROSITE" id="PS00846">
    <property type="entry name" value="HTH_ARSR_1"/>
    <property type="match status" value="1"/>
</dbReference>
<dbReference type="GO" id="GO:0003700">
    <property type="term" value="F:DNA-binding transcription factor activity"/>
    <property type="evidence" value="ECO:0007669"/>
    <property type="project" value="InterPro"/>
</dbReference>
<name>A0A645JJE0_9ZZZZ</name>
<reference evidence="6" key="1">
    <citation type="submission" date="2019-08" db="EMBL/GenBank/DDBJ databases">
        <authorList>
            <person name="Kucharzyk K."/>
            <person name="Murdoch R.W."/>
            <person name="Higgins S."/>
            <person name="Loffler F."/>
        </authorList>
    </citation>
    <scope>NUCLEOTIDE SEQUENCE</scope>
</reference>
<dbReference type="SMART" id="SM00418">
    <property type="entry name" value="HTH_ARSR"/>
    <property type="match status" value="1"/>
</dbReference>
<evidence type="ECO:0000259" key="5">
    <source>
        <dbReference type="PROSITE" id="PS50987"/>
    </source>
</evidence>
<dbReference type="Gene3D" id="1.10.10.10">
    <property type="entry name" value="Winged helix-like DNA-binding domain superfamily/Winged helix DNA-binding domain"/>
    <property type="match status" value="1"/>
</dbReference>
<dbReference type="InterPro" id="IPR051011">
    <property type="entry name" value="Metal_resp_trans_reg"/>
</dbReference>
<dbReference type="EMBL" id="VSSQ01141402">
    <property type="protein sequence ID" value="MPN62819.1"/>
    <property type="molecule type" value="Genomic_DNA"/>
</dbReference>
<dbReference type="InterPro" id="IPR036388">
    <property type="entry name" value="WH-like_DNA-bd_sf"/>
</dbReference>
<dbReference type="InterPro" id="IPR036390">
    <property type="entry name" value="WH_DNA-bd_sf"/>
</dbReference>
<evidence type="ECO:0000313" key="6">
    <source>
        <dbReference type="EMBL" id="MPN62819.1"/>
    </source>
</evidence>
<dbReference type="InterPro" id="IPR018334">
    <property type="entry name" value="ArsR_HTH"/>
</dbReference>
<dbReference type="InterPro" id="IPR001845">
    <property type="entry name" value="HTH_ArsR_DNA-bd_dom"/>
</dbReference>
<feature type="region of interest" description="Disordered" evidence="4">
    <location>
        <begin position="1"/>
        <end position="22"/>
    </location>
</feature>
<dbReference type="PROSITE" id="PS50987">
    <property type="entry name" value="HTH_ARSR_2"/>
    <property type="match status" value="1"/>
</dbReference>
<evidence type="ECO:0000256" key="4">
    <source>
        <dbReference type="SAM" id="MobiDB-lite"/>
    </source>
</evidence>
<organism evidence="6">
    <name type="scientific">bioreactor metagenome</name>
    <dbReference type="NCBI Taxonomy" id="1076179"/>
    <lineage>
        <taxon>unclassified sequences</taxon>
        <taxon>metagenomes</taxon>
        <taxon>ecological metagenomes</taxon>
    </lineage>
</organism>